<feature type="signal peptide" evidence="1">
    <location>
        <begin position="1"/>
        <end position="19"/>
    </location>
</feature>
<dbReference type="EMBL" id="SHKL01000001">
    <property type="protein sequence ID" value="RZT83271.1"/>
    <property type="molecule type" value="Genomic_DNA"/>
</dbReference>
<dbReference type="InterPro" id="IPR053228">
    <property type="entry name" value="Stereospecific_Lipase"/>
</dbReference>
<dbReference type="Gene3D" id="3.40.50.1820">
    <property type="entry name" value="alpha/beta hydrolase"/>
    <property type="match status" value="1"/>
</dbReference>
<dbReference type="SUPFAM" id="SSF53474">
    <property type="entry name" value="alpha/beta-Hydrolases"/>
    <property type="match status" value="1"/>
</dbReference>
<dbReference type="RefSeq" id="WP_207223385.1">
    <property type="nucleotide sequence ID" value="NZ_SHKL01000001.1"/>
</dbReference>
<gene>
    <name evidence="2" type="ORF">EV383_0070</name>
</gene>
<evidence type="ECO:0000313" key="3">
    <source>
        <dbReference type="Proteomes" id="UP000291591"/>
    </source>
</evidence>
<dbReference type="Proteomes" id="UP000291591">
    <property type="component" value="Unassembled WGS sequence"/>
</dbReference>
<protein>
    <recommendedName>
        <fullName evidence="4">Lipase (Class 2)</fullName>
    </recommendedName>
</protein>
<evidence type="ECO:0000256" key="1">
    <source>
        <dbReference type="SAM" id="SignalP"/>
    </source>
</evidence>
<name>A0A4Q7URF5_PSEST</name>
<sequence>MSVRRVVAVLATTVVCALAAVGTGAVAHADESGPELSVPAADLEKSLTCHGDLTSGERSPVLLVPGSTLTPDVNYDWNYGPALAARGQAYCWVELPGNALDDIQVAGEYVTHAIRTMHDEAGRTIDVVGFSQGGMVPRWSLKYWPDTREAVRDVVGIDPSNHGTLDAHPVCAPGCAPAFWQQQTDSDFLTALNDGGETFAGIDYSVVYTYTDEVVFPNLPPEPSSELRTGDGAISDIAVQDICPVHVSEHLTMGSTDPVGYAVVVDALDHEGPADASRIDRSVCAAALMPGVDPVALPVNEARYLGQVGTAIATHPLVNAEPELREYARG</sequence>
<reference evidence="2 3" key="1">
    <citation type="submission" date="2019-02" db="EMBL/GenBank/DDBJ databases">
        <title>Sequencing the genomes of 1000 actinobacteria strains.</title>
        <authorList>
            <person name="Klenk H.-P."/>
        </authorList>
    </citation>
    <scope>NUCLEOTIDE SEQUENCE [LARGE SCALE GENOMIC DNA]</scope>
    <source>
        <strain evidence="2 3">DSM 45779</strain>
    </source>
</reference>
<evidence type="ECO:0000313" key="2">
    <source>
        <dbReference type="EMBL" id="RZT83271.1"/>
    </source>
</evidence>
<dbReference type="InterPro" id="IPR029058">
    <property type="entry name" value="AB_hydrolase_fold"/>
</dbReference>
<dbReference type="PANTHER" id="PTHR37574:SF1">
    <property type="entry name" value="LIPASE B"/>
    <property type="match status" value="1"/>
</dbReference>
<accession>A0A4Q7URF5</accession>
<keyword evidence="1" id="KW-0732">Signal</keyword>
<dbReference type="AlphaFoldDB" id="A0A4Q7URF5"/>
<proteinExistence type="predicted"/>
<comment type="caution">
    <text evidence="2">The sequence shown here is derived from an EMBL/GenBank/DDBJ whole genome shotgun (WGS) entry which is preliminary data.</text>
</comment>
<organism evidence="2 3">
    <name type="scientific">Pseudonocardia sediminis</name>
    <dbReference type="NCBI Taxonomy" id="1397368"/>
    <lineage>
        <taxon>Bacteria</taxon>
        <taxon>Bacillati</taxon>
        <taxon>Actinomycetota</taxon>
        <taxon>Actinomycetes</taxon>
        <taxon>Pseudonocardiales</taxon>
        <taxon>Pseudonocardiaceae</taxon>
        <taxon>Pseudonocardia</taxon>
    </lineage>
</organism>
<dbReference type="PANTHER" id="PTHR37574">
    <property type="entry name" value="LIPASE B"/>
    <property type="match status" value="1"/>
</dbReference>
<keyword evidence="3" id="KW-1185">Reference proteome</keyword>
<feature type="chain" id="PRO_5038685410" description="Lipase (Class 2)" evidence="1">
    <location>
        <begin position="20"/>
        <end position="330"/>
    </location>
</feature>
<evidence type="ECO:0008006" key="4">
    <source>
        <dbReference type="Google" id="ProtNLM"/>
    </source>
</evidence>